<feature type="compositionally biased region" description="Low complexity" evidence="2">
    <location>
        <begin position="690"/>
        <end position="706"/>
    </location>
</feature>
<evidence type="ECO:0000256" key="2">
    <source>
        <dbReference type="SAM" id="MobiDB-lite"/>
    </source>
</evidence>
<comment type="caution">
    <text evidence="4">The sequence shown here is derived from an EMBL/GenBank/DDBJ whole genome shotgun (WGS) entry which is preliminary data.</text>
</comment>
<dbReference type="GO" id="GO:0005886">
    <property type="term" value="C:plasma membrane"/>
    <property type="evidence" value="ECO:0007669"/>
    <property type="project" value="InterPro"/>
</dbReference>
<feature type="region of interest" description="Disordered" evidence="2">
    <location>
        <begin position="558"/>
        <end position="600"/>
    </location>
</feature>
<feature type="compositionally biased region" description="Basic and acidic residues" evidence="2">
    <location>
        <begin position="716"/>
        <end position="733"/>
    </location>
</feature>
<gene>
    <name evidence="4" type="ORF">scyTo_0001593</name>
</gene>
<dbReference type="OMA" id="NIWENSL"/>
<evidence type="ECO:0000313" key="4">
    <source>
        <dbReference type="EMBL" id="GCB71488.1"/>
    </source>
</evidence>
<dbReference type="Pfam" id="PF14603">
    <property type="entry name" value="hSH3"/>
    <property type="match status" value="1"/>
</dbReference>
<feature type="region of interest" description="Disordered" evidence="2">
    <location>
        <begin position="672"/>
        <end position="770"/>
    </location>
</feature>
<dbReference type="Proteomes" id="UP000288216">
    <property type="component" value="Unassembled WGS sequence"/>
</dbReference>
<dbReference type="InterPro" id="IPR036028">
    <property type="entry name" value="SH3-like_dom_sf"/>
</dbReference>
<keyword evidence="5" id="KW-1185">Reference proteome</keyword>
<dbReference type="SUPFAM" id="SSF50044">
    <property type="entry name" value="SH3-domain"/>
    <property type="match status" value="2"/>
</dbReference>
<reference evidence="4 5" key="1">
    <citation type="journal article" date="2018" name="Nat. Ecol. Evol.">
        <title>Shark genomes provide insights into elasmobranch evolution and the origin of vertebrates.</title>
        <authorList>
            <person name="Hara Y"/>
            <person name="Yamaguchi K"/>
            <person name="Onimaru K"/>
            <person name="Kadota M"/>
            <person name="Koyanagi M"/>
            <person name="Keeley SD"/>
            <person name="Tatsumi K"/>
            <person name="Tanaka K"/>
            <person name="Motone F"/>
            <person name="Kageyama Y"/>
            <person name="Nozu R"/>
            <person name="Adachi N"/>
            <person name="Nishimura O"/>
            <person name="Nakagawa R"/>
            <person name="Tanegashima C"/>
            <person name="Kiyatake I"/>
            <person name="Matsumoto R"/>
            <person name="Murakumo K"/>
            <person name="Nishida K"/>
            <person name="Terakita A"/>
            <person name="Kuratani S"/>
            <person name="Sato K"/>
            <person name="Hyodo S Kuraku.S."/>
        </authorList>
    </citation>
    <scope>NUCLEOTIDE SEQUENCE [LARGE SCALE GENOMIC DNA]</scope>
</reference>
<dbReference type="InterPro" id="IPR029294">
    <property type="entry name" value="hSH3"/>
</dbReference>
<dbReference type="InterPro" id="IPR043443">
    <property type="entry name" value="FYB1/2-like"/>
</dbReference>
<dbReference type="AlphaFoldDB" id="A0A401PEG5"/>
<dbReference type="GO" id="GO:0007229">
    <property type="term" value="P:integrin-mediated signaling pathway"/>
    <property type="evidence" value="ECO:0007669"/>
    <property type="project" value="InterPro"/>
</dbReference>
<dbReference type="FunFam" id="2.30.30.40:FF:000307">
    <property type="entry name" value="Predicted protein"/>
    <property type="match status" value="1"/>
</dbReference>
<dbReference type="GO" id="GO:0072659">
    <property type="term" value="P:protein localization to plasma membrane"/>
    <property type="evidence" value="ECO:0007669"/>
    <property type="project" value="TreeGrafter"/>
</dbReference>
<dbReference type="EMBL" id="BFAA01000364">
    <property type="protein sequence ID" value="GCB71488.1"/>
    <property type="molecule type" value="Genomic_DNA"/>
</dbReference>
<feature type="compositionally biased region" description="Basic and acidic residues" evidence="2">
    <location>
        <begin position="743"/>
        <end position="767"/>
    </location>
</feature>
<dbReference type="Gene3D" id="2.30.30.40">
    <property type="entry name" value="SH3 Domains"/>
    <property type="match status" value="2"/>
</dbReference>
<dbReference type="PANTHER" id="PTHR16830:SF12">
    <property type="entry name" value="PDZ DOMAIN-CONTAINING PROTEIN"/>
    <property type="match status" value="1"/>
</dbReference>
<evidence type="ECO:0000256" key="1">
    <source>
        <dbReference type="ARBA" id="ARBA00022553"/>
    </source>
</evidence>
<feature type="compositionally biased region" description="Polar residues" evidence="2">
    <location>
        <begin position="126"/>
        <end position="142"/>
    </location>
</feature>
<feature type="region of interest" description="Disordered" evidence="2">
    <location>
        <begin position="91"/>
        <end position="142"/>
    </location>
</feature>
<sequence>MDTEAEEVIDFKGLREKFQKSDIIKVKPSGKQVSEAPGGPCTESVLRNIDIFETVNLHNAADQQLEIKSPHPPRLPKPAIVPKPVLLKPPAWTKPSVPVESGRRPETHTTSEGASMGIRPNKLQKPENQISEPRTSEANAQNQKLDTISFKEKLNIWENSLRCTIEPSTPGEKIKYATLPPSLLGSGSNSPSKTTYCAEPLFRTASFTQSKQKELSMEPEMQISDAMDEIPQSKEPTMLIRSSNTSKTIDDCVPSLPPKAYLSIPEMNLKGFRLDNNITVESDVSPALPRGFIRLDRANHQEQKFLMEPREGAAQQRDCQDAFIPRRELPSTEVLGPPPVKPPRSFKVDLRAVQNIKVVSCRAMESPKKNGITSSPISRSVEYNIVSTESAQEETNNEKEQQHREMEQKNKLRNRESKVKPRVQVKDCENKEKREKELQRKFNITGLEIPIHKVQVQQHLKGGKLGLTVKQGEMVEIIRMVDCPTGKWLAKTQDGNCGYIPIAAVKMDDTEIKEISKRILKKSQIFEELYDDVGLSEITAEPYSASFFQSIDCEQPYETTETKKESEKRNSISKMNPLTKILQKGKEKKRKGYESSSHVLPSEFESASQVYDDAMSNVLGNQKPSSSQNHFADEETLHEQVYDDVETSSSEALKKDRMKELGKLFKKEIGDGEREKRVKMRKEKAQDHLSANSRSQSTSSITNSESGANIVYEDVNNVKEHGDVEDRTSKSDTSKTSWGNLFRKREENVKRTGETNTKLEETERLEDSNEDGFTADAKATREKAKGIFKGKRKDLNEEKEAKMDKKKLLKEQEFREKFNYTKEIVVENVAVVEQNTVQEKKGPLYLSIKSGEKLDVIDVAEGNQIICRNAEGKYGYVHVRHLIFGTQN</sequence>
<name>A0A401PEG5_SCYTO</name>
<evidence type="ECO:0000259" key="3">
    <source>
        <dbReference type="Pfam" id="PF14603"/>
    </source>
</evidence>
<feature type="domain" description="Helically-extended SH3" evidence="3">
    <location>
        <begin position="814"/>
        <end position="883"/>
    </location>
</feature>
<evidence type="ECO:0000313" key="5">
    <source>
        <dbReference type="Proteomes" id="UP000288216"/>
    </source>
</evidence>
<keyword evidence="1" id="KW-0597">Phosphoprotein</keyword>
<feature type="region of interest" description="Disordered" evidence="2">
    <location>
        <begin position="388"/>
        <end position="423"/>
    </location>
</feature>
<feature type="compositionally biased region" description="Basic and acidic residues" evidence="2">
    <location>
        <begin position="560"/>
        <end position="570"/>
    </location>
</feature>
<dbReference type="GO" id="GO:0050852">
    <property type="term" value="P:T cell receptor signaling pathway"/>
    <property type="evidence" value="ECO:0007669"/>
    <property type="project" value="TreeGrafter"/>
</dbReference>
<feature type="compositionally biased region" description="Basic and acidic residues" evidence="2">
    <location>
        <begin position="396"/>
        <end position="423"/>
    </location>
</feature>
<protein>
    <recommendedName>
        <fullName evidence="3">Helically-extended SH3 domain-containing protein</fullName>
    </recommendedName>
</protein>
<organism evidence="4 5">
    <name type="scientific">Scyliorhinus torazame</name>
    <name type="common">Cloudy catshark</name>
    <name type="synonym">Catulus torazame</name>
    <dbReference type="NCBI Taxonomy" id="75743"/>
    <lineage>
        <taxon>Eukaryota</taxon>
        <taxon>Metazoa</taxon>
        <taxon>Chordata</taxon>
        <taxon>Craniata</taxon>
        <taxon>Vertebrata</taxon>
        <taxon>Chondrichthyes</taxon>
        <taxon>Elasmobranchii</taxon>
        <taxon>Galeomorphii</taxon>
        <taxon>Galeoidea</taxon>
        <taxon>Carcharhiniformes</taxon>
        <taxon>Scyliorhinidae</taxon>
        <taxon>Scyliorhinus</taxon>
    </lineage>
</organism>
<proteinExistence type="predicted"/>
<dbReference type="OrthoDB" id="5986624at2759"/>
<dbReference type="PANTHER" id="PTHR16830">
    <property type="entry name" value="SH2 CONTAINING ADAPTOR PRAM-1 RELATED"/>
    <property type="match status" value="1"/>
</dbReference>
<accession>A0A401PEG5</accession>